<gene>
    <name evidence="1" type="ORF">E6K78_12395</name>
</gene>
<dbReference type="EMBL" id="VBOY01000158">
    <property type="protein sequence ID" value="TMQ61815.1"/>
    <property type="molecule type" value="Genomic_DNA"/>
</dbReference>
<dbReference type="AlphaFoldDB" id="A0A538TDT9"/>
<evidence type="ECO:0000313" key="1">
    <source>
        <dbReference type="EMBL" id="TMQ61815.1"/>
    </source>
</evidence>
<name>A0A538TDT9_UNCEI</name>
<reference evidence="1 2" key="1">
    <citation type="journal article" date="2019" name="Nat. Microbiol.">
        <title>Mediterranean grassland soil C-N compound turnover is dependent on rainfall and depth, and is mediated by genomically divergent microorganisms.</title>
        <authorList>
            <person name="Diamond S."/>
            <person name="Andeer P.F."/>
            <person name="Li Z."/>
            <person name="Crits-Christoph A."/>
            <person name="Burstein D."/>
            <person name="Anantharaman K."/>
            <person name="Lane K.R."/>
            <person name="Thomas B.C."/>
            <person name="Pan C."/>
            <person name="Northen T.R."/>
            <person name="Banfield J.F."/>
        </authorList>
    </citation>
    <scope>NUCLEOTIDE SEQUENCE [LARGE SCALE GENOMIC DNA]</scope>
    <source>
        <strain evidence="1">WS_8</strain>
    </source>
</reference>
<comment type="caution">
    <text evidence="1">The sequence shown here is derived from an EMBL/GenBank/DDBJ whole genome shotgun (WGS) entry which is preliminary data.</text>
</comment>
<dbReference type="Proteomes" id="UP000316609">
    <property type="component" value="Unassembled WGS sequence"/>
</dbReference>
<proteinExistence type="predicted"/>
<evidence type="ECO:0000313" key="2">
    <source>
        <dbReference type="Proteomes" id="UP000316609"/>
    </source>
</evidence>
<sequence length="66" mass="7339">MSRQLPSLGREYHLPVEESRALDLDVVNLGPWGRDAHGRLERVHAPHAFGVLPALLVETVQRAFAS</sequence>
<protein>
    <submittedName>
        <fullName evidence="1">Uncharacterized protein</fullName>
    </submittedName>
</protein>
<organism evidence="1 2">
    <name type="scientific">Eiseniibacteriota bacterium</name>
    <dbReference type="NCBI Taxonomy" id="2212470"/>
    <lineage>
        <taxon>Bacteria</taxon>
        <taxon>Candidatus Eiseniibacteriota</taxon>
    </lineage>
</organism>
<accession>A0A538TDT9</accession>